<evidence type="ECO:0000256" key="3">
    <source>
        <dbReference type="ARBA" id="ARBA00022750"/>
    </source>
</evidence>
<reference evidence="5 6" key="1">
    <citation type="journal article" date="2019" name="Emerg. Microbes Infect.">
        <title>Comprehensive subspecies identification of 175 nontuberculous mycobacteria species based on 7547 genomic profiles.</title>
        <authorList>
            <person name="Matsumoto Y."/>
            <person name="Kinjo T."/>
            <person name="Motooka D."/>
            <person name="Nabeya D."/>
            <person name="Jung N."/>
            <person name="Uechi K."/>
            <person name="Horii T."/>
            <person name="Iida T."/>
            <person name="Fujita J."/>
            <person name="Nakamura S."/>
        </authorList>
    </citation>
    <scope>NUCLEOTIDE SEQUENCE [LARGE SCALE GENOMIC DNA]</scope>
    <source>
        <strain evidence="5 6">JCM 17322</strain>
    </source>
</reference>
<dbReference type="SUPFAM" id="SSF53163">
    <property type="entry name" value="HybD-like"/>
    <property type="match status" value="1"/>
</dbReference>
<gene>
    <name evidence="5" type="ORF">MBOT_36270</name>
</gene>
<dbReference type="InterPro" id="IPR023430">
    <property type="entry name" value="Pept_HybD-like_dom_sf"/>
</dbReference>
<evidence type="ECO:0008006" key="7">
    <source>
        <dbReference type="Google" id="ProtNLM"/>
    </source>
</evidence>
<dbReference type="Proteomes" id="UP000465361">
    <property type="component" value="Unassembled WGS sequence"/>
</dbReference>
<evidence type="ECO:0000313" key="5">
    <source>
        <dbReference type="EMBL" id="GFG76262.1"/>
    </source>
</evidence>
<dbReference type="Gene3D" id="3.40.50.1450">
    <property type="entry name" value="HybD-like"/>
    <property type="match status" value="1"/>
</dbReference>
<evidence type="ECO:0000256" key="1">
    <source>
        <dbReference type="ARBA" id="ARBA00006814"/>
    </source>
</evidence>
<dbReference type="CDD" id="cd00518">
    <property type="entry name" value="H2MP"/>
    <property type="match status" value="1"/>
</dbReference>
<dbReference type="AlphaFoldDB" id="A0A7I9Y2F5"/>
<keyword evidence="4" id="KW-0378">Hydrolase</keyword>
<organism evidence="5 6">
    <name type="scientific">Mycobacterium botniense</name>
    <dbReference type="NCBI Taxonomy" id="84962"/>
    <lineage>
        <taxon>Bacteria</taxon>
        <taxon>Bacillati</taxon>
        <taxon>Actinomycetota</taxon>
        <taxon>Actinomycetes</taxon>
        <taxon>Mycobacteriales</taxon>
        <taxon>Mycobacteriaceae</taxon>
        <taxon>Mycobacterium</taxon>
    </lineage>
</organism>
<dbReference type="NCBIfam" id="TIGR00072">
    <property type="entry name" value="hydrog_prot"/>
    <property type="match status" value="1"/>
</dbReference>
<accession>A0A7I9Y2F5</accession>
<dbReference type="Pfam" id="PF01750">
    <property type="entry name" value="HycI"/>
    <property type="match status" value="1"/>
</dbReference>
<keyword evidence="2" id="KW-0645">Protease</keyword>
<keyword evidence="3" id="KW-0064">Aspartyl protease</keyword>
<keyword evidence="6" id="KW-1185">Reference proteome</keyword>
<sequence length="149" mass="14747">MSTVIIGIGNTYRRDDGVGPVVAAAVGEQKLPGVRVVAGIEDPLSLLEVWPGAALAVLVDAAVASPPAPGRIHRIAAGEVTAPGGLSTHDLDIAGALALGRALGRAPERLVLFTVEAADTSHGIGLTPPVAAAVPQVVGAIMAEIGGFG</sequence>
<dbReference type="GO" id="GO:0016485">
    <property type="term" value="P:protein processing"/>
    <property type="evidence" value="ECO:0007669"/>
    <property type="project" value="TreeGrafter"/>
</dbReference>
<dbReference type="GO" id="GO:0008047">
    <property type="term" value="F:enzyme activator activity"/>
    <property type="evidence" value="ECO:0007669"/>
    <property type="project" value="InterPro"/>
</dbReference>
<proteinExistence type="inferred from homology"/>
<protein>
    <recommendedName>
        <fullName evidence="7">Peptidase M52</fullName>
    </recommendedName>
</protein>
<dbReference type="InterPro" id="IPR000671">
    <property type="entry name" value="Peptidase_A31"/>
</dbReference>
<dbReference type="EMBL" id="BLKW01000004">
    <property type="protein sequence ID" value="GFG76262.1"/>
    <property type="molecule type" value="Genomic_DNA"/>
</dbReference>
<evidence type="ECO:0000256" key="4">
    <source>
        <dbReference type="ARBA" id="ARBA00022801"/>
    </source>
</evidence>
<evidence type="ECO:0000313" key="6">
    <source>
        <dbReference type="Proteomes" id="UP000465361"/>
    </source>
</evidence>
<name>A0A7I9Y2F5_9MYCO</name>
<comment type="similarity">
    <text evidence="1">Belongs to the peptidase A31 family.</text>
</comment>
<dbReference type="GO" id="GO:0004190">
    <property type="term" value="F:aspartic-type endopeptidase activity"/>
    <property type="evidence" value="ECO:0007669"/>
    <property type="project" value="UniProtKB-KW"/>
</dbReference>
<dbReference type="RefSeq" id="WP_163759442.1">
    <property type="nucleotide sequence ID" value="NZ_BLKW01000004.1"/>
</dbReference>
<dbReference type="PANTHER" id="PTHR30302">
    <property type="entry name" value="HYDROGENASE 1 MATURATION PROTEASE"/>
    <property type="match status" value="1"/>
</dbReference>
<dbReference type="PANTHER" id="PTHR30302:SF1">
    <property type="entry name" value="HYDROGENASE 2 MATURATION PROTEASE"/>
    <property type="match status" value="1"/>
</dbReference>
<evidence type="ECO:0000256" key="2">
    <source>
        <dbReference type="ARBA" id="ARBA00022670"/>
    </source>
</evidence>
<comment type="caution">
    <text evidence="5">The sequence shown here is derived from an EMBL/GenBank/DDBJ whole genome shotgun (WGS) entry which is preliminary data.</text>
</comment>